<sequence>MPRAEVHHQGDPSMGRKPSVSDLNPSTSRFTLRLPLLGRPKVPLQEAVKNAEVDGSVPGRSDVAAGQDAAGQLRSSTSTSGNKNSESPSQEDGPSRLAEPEPGTPLPTKIERAMLSSVTSPDPESPSQAPPEPPSVPLPVPESAADSSAAPRSDGSTPNADEQHSHSSSWWDYVGWGYGAPPLSDKPAKPSNLTIDPDRANAELEVAPPTSPTPPEMAKTVSVASAPPTVQRSPVQSAAPDMQASKSTDGIGQTPVEVDQKPPSIMSAETMKSKGSVWYSPWAWYSMSPNPTDASPSADQASEARKDEGDHVMTESEMVKEQALARDDASVTQGDKTEPPVIAVASDPTPPSADTAMSPSGESHNPIESSITTSRSGWVSFFMSKGLLTKSVTEDGQEKDENGMEVMHIDDEDDKQEGPSAPVAIMSINDRLQVSHPGSLPSKDPVLSARREHAHKKSIGSVAGVDGRKGDLKQGTARTPSPAPSKASSINSTSAPRPSSLKNLVLPTWEQTFLGPPRSQIPPKAQGKTRFAKMSKTISLVSDVLFNKDEEVEGKWKGKEREKNHDAKFIHLGKELPKALSVIGETLNPYMLSGGCRVVVIGVAGWSPGAVTRTLAGGLPSSSSKFVDMTCQALEQFEQEHSFKFKKITRVPLEGDGTIERKVSKVHDHLLSNEDWMEDLHAADAIFVAAHSQGCIVATHLLDRLVRDGHILTSRSVDTLKKAAAAVVPGGAAPAVSQAQRIGFLALCGIHLGPLRYFGTSSLLQPYIQYFEHASARELLEFQNTQSRLSKNYVKALKNVVDHGAKIVYIASLNDQVVPIYSGLFTAASHPRILRALYIDGDAYHSSDFLTNLLVLLIRILNAGLSDGGLLIHLSEATAGTLSGIGHSSVYEELATFSLAVKYFFLTTDGDSENADLCVDSFNAVEEQNDYEIPWSLRDMIADERVAHFFAREFSQLRDAFDDWQPKTTILRDVKKKLQPIQRLTSFTPSNSKL</sequence>
<proteinExistence type="predicted"/>
<dbReference type="PANTHER" id="PTHR47349">
    <property type="entry name" value="CHROMOSOME 8, WHOLE GENOME SHOTGUN SEQUENCE"/>
    <property type="match status" value="1"/>
</dbReference>
<reference evidence="3 4" key="1">
    <citation type="journal article" date="2012" name="Science">
        <title>The Paleozoic origin of enzymatic lignin decomposition reconstructed from 31 fungal genomes.</title>
        <authorList>
            <person name="Floudas D."/>
            <person name="Binder M."/>
            <person name="Riley R."/>
            <person name="Barry K."/>
            <person name="Blanchette R.A."/>
            <person name="Henrissat B."/>
            <person name="Martinez A.T."/>
            <person name="Otillar R."/>
            <person name="Spatafora J.W."/>
            <person name="Yadav J.S."/>
            <person name="Aerts A."/>
            <person name="Benoit I."/>
            <person name="Boyd A."/>
            <person name="Carlson A."/>
            <person name="Copeland A."/>
            <person name="Coutinho P.M."/>
            <person name="de Vries R.P."/>
            <person name="Ferreira P."/>
            <person name="Findley K."/>
            <person name="Foster B."/>
            <person name="Gaskell J."/>
            <person name="Glotzer D."/>
            <person name="Gorecki P."/>
            <person name="Heitman J."/>
            <person name="Hesse C."/>
            <person name="Hori C."/>
            <person name="Igarashi K."/>
            <person name="Jurgens J.A."/>
            <person name="Kallen N."/>
            <person name="Kersten P."/>
            <person name="Kohler A."/>
            <person name="Kuees U."/>
            <person name="Kumar T.K.A."/>
            <person name="Kuo A."/>
            <person name="LaButti K."/>
            <person name="Larrondo L.F."/>
            <person name="Lindquist E."/>
            <person name="Ling A."/>
            <person name="Lombard V."/>
            <person name="Lucas S."/>
            <person name="Lundell T."/>
            <person name="Martin R."/>
            <person name="McLaughlin D.J."/>
            <person name="Morgenstern I."/>
            <person name="Morin E."/>
            <person name="Murat C."/>
            <person name="Nagy L.G."/>
            <person name="Nolan M."/>
            <person name="Ohm R.A."/>
            <person name="Patyshakuliyeva A."/>
            <person name="Rokas A."/>
            <person name="Ruiz-Duenas F.J."/>
            <person name="Sabat G."/>
            <person name="Salamov A."/>
            <person name="Samejima M."/>
            <person name="Schmutz J."/>
            <person name="Slot J.C."/>
            <person name="St John F."/>
            <person name="Stenlid J."/>
            <person name="Sun H."/>
            <person name="Sun S."/>
            <person name="Syed K."/>
            <person name="Tsang A."/>
            <person name="Wiebenga A."/>
            <person name="Young D."/>
            <person name="Pisabarro A."/>
            <person name="Eastwood D.C."/>
            <person name="Martin F."/>
            <person name="Cullen D."/>
            <person name="Grigoriev I.V."/>
            <person name="Hibbett D.S."/>
        </authorList>
    </citation>
    <scope>NUCLEOTIDE SEQUENCE</scope>
    <source>
        <strain evidence="4">FP-58527</strain>
    </source>
</reference>
<dbReference type="EMBL" id="KE504222">
    <property type="protein sequence ID" value="EPS94821.1"/>
    <property type="molecule type" value="Genomic_DNA"/>
</dbReference>
<feature type="compositionally biased region" description="Pro residues" evidence="1">
    <location>
        <begin position="128"/>
        <end position="140"/>
    </location>
</feature>
<feature type="non-terminal residue" evidence="3">
    <location>
        <position position="1"/>
    </location>
</feature>
<feature type="domain" description="YMC020W-like alpha/beta hydrolase" evidence="2">
    <location>
        <begin position="597"/>
        <end position="715"/>
    </location>
</feature>
<keyword evidence="4" id="KW-1185">Reference proteome</keyword>
<dbReference type="SUPFAM" id="SSF53474">
    <property type="entry name" value="alpha/beta-Hydrolases"/>
    <property type="match status" value="1"/>
</dbReference>
<evidence type="ECO:0000259" key="2">
    <source>
        <dbReference type="Pfam" id="PF26147"/>
    </source>
</evidence>
<feature type="compositionally biased region" description="Polar residues" evidence="1">
    <location>
        <begin position="355"/>
        <end position="372"/>
    </location>
</feature>
<accession>S8DN67</accession>
<dbReference type="Proteomes" id="UP000015241">
    <property type="component" value="Unassembled WGS sequence"/>
</dbReference>
<feature type="compositionally biased region" description="Basic and acidic residues" evidence="1">
    <location>
        <begin position="1"/>
        <end position="10"/>
    </location>
</feature>
<dbReference type="HOGENOM" id="CLU_004112_2_0_1"/>
<dbReference type="InterPro" id="IPR058934">
    <property type="entry name" value="YMC020W-like"/>
</dbReference>
<feature type="compositionally biased region" description="Polar residues" evidence="1">
    <location>
        <begin position="21"/>
        <end position="30"/>
    </location>
</feature>
<evidence type="ECO:0000313" key="3">
    <source>
        <dbReference type="EMBL" id="EPS94821.1"/>
    </source>
</evidence>
<dbReference type="OrthoDB" id="5598028at2759"/>
<feature type="region of interest" description="Disordered" evidence="1">
    <location>
        <begin position="1"/>
        <end position="266"/>
    </location>
</feature>
<dbReference type="eggNOG" id="ENOG502QR2T">
    <property type="taxonomic scope" value="Eukaryota"/>
</dbReference>
<feature type="region of interest" description="Disordered" evidence="1">
    <location>
        <begin position="391"/>
        <end position="500"/>
    </location>
</feature>
<feature type="domain" description="YMC020W-like alpha/beta hydrolase" evidence="2">
    <location>
        <begin position="738"/>
        <end position="942"/>
    </location>
</feature>
<organism evidence="3 4">
    <name type="scientific">Fomitopsis schrenkii</name>
    <name type="common">Brown rot fungus</name>
    <dbReference type="NCBI Taxonomy" id="2126942"/>
    <lineage>
        <taxon>Eukaryota</taxon>
        <taxon>Fungi</taxon>
        <taxon>Dikarya</taxon>
        <taxon>Basidiomycota</taxon>
        <taxon>Agaricomycotina</taxon>
        <taxon>Agaricomycetes</taxon>
        <taxon>Polyporales</taxon>
        <taxon>Fomitopsis</taxon>
    </lineage>
</organism>
<dbReference type="PANTHER" id="PTHR47349:SF1">
    <property type="entry name" value="AER328WP"/>
    <property type="match status" value="1"/>
</dbReference>
<gene>
    <name evidence="3" type="ORF">FOMPIDRAFT_1026058</name>
</gene>
<evidence type="ECO:0000313" key="4">
    <source>
        <dbReference type="Proteomes" id="UP000015241"/>
    </source>
</evidence>
<dbReference type="InParanoid" id="S8DN67"/>
<dbReference type="InterPro" id="IPR029058">
    <property type="entry name" value="AB_hydrolase_fold"/>
</dbReference>
<feature type="compositionally biased region" description="Low complexity" evidence="1">
    <location>
        <begin position="141"/>
        <end position="156"/>
    </location>
</feature>
<feature type="compositionally biased region" description="Polar residues" evidence="1">
    <location>
        <begin position="288"/>
        <end position="300"/>
    </location>
</feature>
<protein>
    <recommendedName>
        <fullName evidence="2">YMC020W-like alpha/beta hydrolase domain-containing protein</fullName>
    </recommendedName>
</protein>
<dbReference type="InterPro" id="IPR058933">
    <property type="entry name" value="YMC020W-like_ab_hydrolase"/>
</dbReference>
<evidence type="ECO:0000256" key="1">
    <source>
        <dbReference type="SAM" id="MobiDB-lite"/>
    </source>
</evidence>
<dbReference type="AlphaFoldDB" id="S8DN67"/>
<name>S8DN67_FOMSC</name>
<feature type="compositionally biased region" description="Polar residues" evidence="1">
    <location>
        <begin position="73"/>
        <end position="92"/>
    </location>
</feature>
<feature type="compositionally biased region" description="Basic and acidic residues" evidence="1">
    <location>
        <begin position="302"/>
        <end position="329"/>
    </location>
</feature>
<dbReference type="Pfam" id="PF26147">
    <property type="entry name" value="AB_HYDROLASE_YMC0-YMC35"/>
    <property type="match status" value="2"/>
</dbReference>
<feature type="compositionally biased region" description="Polar residues" evidence="1">
    <location>
        <begin position="486"/>
        <end position="500"/>
    </location>
</feature>
<feature type="region of interest" description="Disordered" evidence="1">
    <location>
        <begin position="288"/>
        <end position="372"/>
    </location>
</feature>